<feature type="compositionally biased region" description="Polar residues" evidence="1">
    <location>
        <begin position="62"/>
        <end position="76"/>
    </location>
</feature>
<protein>
    <submittedName>
        <fullName evidence="2">Uncharacterized protein</fullName>
    </submittedName>
</protein>
<dbReference type="Proteomes" id="UP001219525">
    <property type="component" value="Unassembled WGS sequence"/>
</dbReference>
<reference evidence="2" key="1">
    <citation type="submission" date="2023-03" db="EMBL/GenBank/DDBJ databases">
        <title>Massive genome expansion in bonnet fungi (Mycena s.s.) driven by repeated elements and novel gene families across ecological guilds.</title>
        <authorList>
            <consortium name="Lawrence Berkeley National Laboratory"/>
            <person name="Harder C.B."/>
            <person name="Miyauchi S."/>
            <person name="Viragh M."/>
            <person name="Kuo A."/>
            <person name="Thoen E."/>
            <person name="Andreopoulos B."/>
            <person name="Lu D."/>
            <person name="Skrede I."/>
            <person name="Drula E."/>
            <person name="Henrissat B."/>
            <person name="Morin E."/>
            <person name="Kohler A."/>
            <person name="Barry K."/>
            <person name="LaButti K."/>
            <person name="Morin E."/>
            <person name="Salamov A."/>
            <person name="Lipzen A."/>
            <person name="Mereny Z."/>
            <person name="Hegedus B."/>
            <person name="Baldrian P."/>
            <person name="Stursova M."/>
            <person name="Weitz H."/>
            <person name="Taylor A."/>
            <person name="Grigoriev I.V."/>
            <person name="Nagy L.G."/>
            <person name="Martin F."/>
            <person name="Kauserud H."/>
        </authorList>
    </citation>
    <scope>NUCLEOTIDE SEQUENCE</scope>
    <source>
        <strain evidence="2">9144</strain>
    </source>
</reference>
<gene>
    <name evidence="2" type="ORF">GGX14DRAFT_405720</name>
</gene>
<evidence type="ECO:0000256" key="1">
    <source>
        <dbReference type="SAM" id="MobiDB-lite"/>
    </source>
</evidence>
<accession>A0AAD6URT1</accession>
<proteinExistence type="predicted"/>
<evidence type="ECO:0000313" key="3">
    <source>
        <dbReference type="Proteomes" id="UP001219525"/>
    </source>
</evidence>
<keyword evidence="3" id="KW-1185">Reference proteome</keyword>
<dbReference type="EMBL" id="JARJCW010000111">
    <property type="protein sequence ID" value="KAJ7193109.1"/>
    <property type="molecule type" value="Genomic_DNA"/>
</dbReference>
<sequence>MTPVYYILGGAKVVVPKHLPRKAGDIDGYINILYIGIHDFVSGDCEIFQTWRKPVRKGNGGPQTEASRNGSVSTKTGAGGWASKSQRMSGMQTYHECQSGLTAALFPGYGVSNPAIHVDLNKAGRERRSVVGSVSLLEQAASDDSRGGVRKKRARHVSTARRPTIVPHEGREIRSPQNFEFWITEPSSNASKTAKIVGKKHISTSTTCPWTVPECSWNT</sequence>
<evidence type="ECO:0000313" key="2">
    <source>
        <dbReference type="EMBL" id="KAJ7193109.1"/>
    </source>
</evidence>
<dbReference type="AlphaFoldDB" id="A0AAD6URT1"/>
<name>A0AAD6URT1_9AGAR</name>
<feature type="region of interest" description="Disordered" evidence="1">
    <location>
        <begin position="54"/>
        <end position="84"/>
    </location>
</feature>
<comment type="caution">
    <text evidence="2">The sequence shown here is derived from an EMBL/GenBank/DDBJ whole genome shotgun (WGS) entry which is preliminary data.</text>
</comment>
<organism evidence="2 3">
    <name type="scientific">Mycena pura</name>
    <dbReference type="NCBI Taxonomy" id="153505"/>
    <lineage>
        <taxon>Eukaryota</taxon>
        <taxon>Fungi</taxon>
        <taxon>Dikarya</taxon>
        <taxon>Basidiomycota</taxon>
        <taxon>Agaricomycotina</taxon>
        <taxon>Agaricomycetes</taxon>
        <taxon>Agaricomycetidae</taxon>
        <taxon>Agaricales</taxon>
        <taxon>Marasmiineae</taxon>
        <taxon>Mycenaceae</taxon>
        <taxon>Mycena</taxon>
    </lineage>
</organism>